<gene>
    <name evidence="2" type="ORF">TGPRC2_251740</name>
</gene>
<feature type="compositionally biased region" description="Low complexity" evidence="1">
    <location>
        <begin position="717"/>
        <end position="747"/>
    </location>
</feature>
<feature type="compositionally biased region" description="Basic and acidic residues" evidence="1">
    <location>
        <begin position="1357"/>
        <end position="1400"/>
    </location>
</feature>
<feature type="compositionally biased region" description="Gly residues" evidence="1">
    <location>
        <begin position="1025"/>
        <end position="1036"/>
    </location>
</feature>
<feature type="compositionally biased region" description="Basic and acidic residues" evidence="1">
    <location>
        <begin position="1434"/>
        <end position="1452"/>
    </location>
</feature>
<feature type="compositionally biased region" description="Basic residues" evidence="1">
    <location>
        <begin position="349"/>
        <end position="360"/>
    </location>
</feature>
<feature type="compositionally biased region" description="Basic residues" evidence="1">
    <location>
        <begin position="1664"/>
        <end position="1673"/>
    </location>
</feature>
<feature type="region of interest" description="Disordered" evidence="1">
    <location>
        <begin position="1655"/>
        <end position="1675"/>
    </location>
</feature>
<dbReference type="Gene3D" id="1.20.5.2050">
    <property type="match status" value="1"/>
</dbReference>
<reference evidence="3" key="1">
    <citation type="submission" date="2016-03" db="EMBL/GenBank/DDBJ databases">
        <authorList>
            <person name="Sibley D."/>
            <person name="Venepally P."/>
            <person name="Karamycheva S."/>
            <person name="Hadjithomas M."/>
            <person name="Khan A."/>
            <person name="Brunk B."/>
            <person name="Roos D."/>
            <person name="Caler E."/>
            <person name="Lorenzi H."/>
        </authorList>
    </citation>
    <scope>NUCLEOTIDE SEQUENCE [LARGE SCALE GENOMIC DNA]</scope>
    <source>
        <strain evidence="3">TgCatPRC2</strain>
    </source>
</reference>
<dbReference type="Proteomes" id="UP000075225">
    <property type="component" value="Unassembled WGS sequence"/>
</dbReference>
<feature type="compositionally biased region" description="Polar residues" evidence="1">
    <location>
        <begin position="1454"/>
        <end position="1463"/>
    </location>
</feature>
<feature type="compositionally biased region" description="Basic and acidic residues" evidence="1">
    <location>
        <begin position="1063"/>
        <end position="1079"/>
    </location>
</feature>
<proteinExistence type="predicted"/>
<feature type="compositionally biased region" description="Polar residues" evidence="1">
    <location>
        <begin position="65"/>
        <end position="74"/>
    </location>
</feature>
<feature type="region of interest" description="Disordered" evidence="1">
    <location>
        <begin position="57"/>
        <end position="97"/>
    </location>
</feature>
<feature type="region of interest" description="Disordered" evidence="1">
    <location>
        <begin position="1349"/>
        <end position="1400"/>
    </location>
</feature>
<accession>A0A151H0Y1</accession>
<feature type="region of interest" description="Disordered" evidence="1">
    <location>
        <begin position="318"/>
        <end position="385"/>
    </location>
</feature>
<feature type="compositionally biased region" description="Basic residues" evidence="1">
    <location>
        <begin position="783"/>
        <end position="792"/>
    </location>
</feature>
<feature type="region of interest" description="Disordered" evidence="1">
    <location>
        <begin position="181"/>
        <end position="236"/>
    </location>
</feature>
<feature type="region of interest" description="Disordered" evidence="1">
    <location>
        <begin position="1192"/>
        <end position="1240"/>
    </location>
</feature>
<evidence type="ECO:0000256" key="1">
    <source>
        <dbReference type="SAM" id="MobiDB-lite"/>
    </source>
</evidence>
<organism evidence="2 3">
    <name type="scientific">Toxoplasma gondii TgCatPRC2</name>
    <dbReference type="NCBI Taxonomy" id="1130821"/>
    <lineage>
        <taxon>Eukaryota</taxon>
        <taxon>Sar</taxon>
        <taxon>Alveolata</taxon>
        <taxon>Apicomplexa</taxon>
        <taxon>Conoidasida</taxon>
        <taxon>Coccidia</taxon>
        <taxon>Eucoccidiorida</taxon>
        <taxon>Eimeriorina</taxon>
        <taxon>Sarcocystidae</taxon>
        <taxon>Toxoplasma</taxon>
    </lineage>
</organism>
<name>A0A151H0Y1_TOXGO</name>
<feature type="region of interest" description="Disordered" evidence="1">
    <location>
        <begin position="1518"/>
        <end position="1555"/>
    </location>
</feature>
<comment type="caution">
    <text evidence="2">The sequence shown here is derived from an EMBL/GenBank/DDBJ whole genome shotgun (WGS) entry which is preliminary data.</text>
</comment>
<feature type="region of interest" description="Disordered" evidence="1">
    <location>
        <begin position="1011"/>
        <end position="1173"/>
    </location>
</feature>
<feature type="compositionally biased region" description="Low complexity" evidence="1">
    <location>
        <begin position="1112"/>
        <end position="1134"/>
    </location>
</feature>
<feature type="region of interest" description="Disordered" evidence="1">
    <location>
        <begin position="1414"/>
        <end position="1470"/>
    </location>
</feature>
<feature type="compositionally biased region" description="Low complexity" evidence="1">
    <location>
        <begin position="757"/>
        <end position="782"/>
    </location>
</feature>
<dbReference type="VEuPathDB" id="ToxoDB:TGPRC2_251740"/>
<feature type="region of interest" description="Disordered" evidence="1">
    <location>
        <begin position="511"/>
        <end position="863"/>
    </location>
</feature>
<feature type="compositionally biased region" description="Low complexity" evidence="1">
    <location>
        <begin position="1156"/>
        <end position="1173"/>
    </location>
</feature>
<dbReference type="EMBL" id="AHZP02002811">
    <property type="protein sequence ID" value="KYK62987.1"/>
    <property type="molecule type" value="Genomic_DNA"/>
</dbReference>
<protein>
    <submittedName>
        <fullName evidence="2">AP2 domain transcription factor AP2XII-9</fullName>
    </submittedName>
</protein>
<evidence type="ECO:0000313" key="2">
    <source>
        <dbReference type="EMBL" id="KYK62987.1"/>
    </source>
</evidence>
<sequence>MQSIHVSSPPHQRGAAPMAIEANLSRLSPSSVAPTQCTPTASGSMFAVCTPPAPAVLSAGPAGSPPNTRFSPSQPRHGHPSHPVSVDSIASYPGEQPQGGAVLVVSQQPKSRDRCMHAFAAGKDAFLHSHGPRPEDASPGEAFPWTYEPGYSCGQPAWPSQGAPAIGEGRGKIGAADRPFVSRYSESEQPGRCLDDYRSPEGVQDPAVPRQETDRNFLHPLPPESGAPSDASCGRVAHPRPSMSGTVYYESATPYPGPNVNYGYAFAPSFSGPAPYTACTPVQSQQRFPAPFSFPVSADNSYNSASSFPPAFARVQEPAALSPSSQGLPQDPQLPTGASSPKRGTAGARKARRRSPKAPRRSPQAGRASKTGSGAAGGTSRPVRGLPLQQRKLYRHFARQTPRVQGLTFDHNQIRWISYWKNDQGRQIQRHFPVSRHGFLEARRLALEERNRILGWPLHTDEAAEAIEALKAAADPFVQQLLMCPPSVSASSVAAGLSEGAAFNACTVVDGDRPVDHETSTASWADEEERPLHRAQGKLAGEAPGPEGERGALDASDAEESGGTQTVLGGEEAGERSRESRGTEPNANLPLGPAAWSRGEPDEAREEEVCGDSLVRPQEASDGEAARPVQSTAGEACSGPRASQEGDCPQQTECDSGAGLDPMVASSLGFARAACETVSPDPGRSRTPPASSPNHSGLAESSPPLPRGCQTMPDHPGPCACSASSEGCASSVAAGPGPSFASNSDPSSSHEARPGTAPGSSGFPSGDFSAPSGPDSGAGPRAAKPKAPRRPAAHPAARKQGEGVRKSSGSRRRKVKASSPFLASSGLPSAYSVPPPSPEVTPAASDFSPSPVEPDTLEEGAGSALSLQLADAHAFLPRGETSAPCLAARAPGPATPDLAPAAHTPHSLFTPVPEGASRPALAGPAFHGMGAAALGTQAEQAFRVSAARPSQPFPACGTPFQSGYLSSRFYPAHGDFDPFTLFNAQLGLFWEQQEQQLLQLQQLEHQAEVVAGKVTSRKRRRGDSKGAGGRAGGRGTRGPQSKPRERKKSTSTSRAAEQGASLHAHDDAAESETKSRADATEGCEASDEEPARSRSPGSRRCASPSQARVSTSAEQASPARSSPSSHSLPSCSRSQLPFASGSEGSYHLPSPTASLPTHAGHATHSGTHPTAGGARLPFLTSFLDADRMSHDEQRFPDLQSPAAESGARRFYRGETEDGSAGARGPESSREESTAHASATWGVENLGTGAYPRRELPAAFQSHSLSDVACALPESPRASFFCGAGPAGPGGSRAASTTAEAPFLPTTTTADGCGSQLACSFGSQKAGHVSKRRNSVGLFSSLSRSSTTFDLLPVTPAEPREDALRMPRRGDGDQRDERDERRGSSETEDSARAARFEKEAAFRTPEQTYAEWLRPARDAGNADGNSRRQSACAADSKEAGRREQVGACEDHGESGASSVETPDSTGVLPSGVSSMFQLPSFNRCDTTTTDDAFGAPLSFLPSVSPLFFRDLQKATPHPSVESAHLVAPPATLRPSSPSRTSGPEPPEGDSLRGGPRAAAPPFDFYSGFAAVSPLAPGAQTAPAVAWGERGAGRLPEDAKEKVWAQEPFFSPLISFSSSSTFSGQKLRRVSSTDGSVPFLADRLFEEAHAWARSCLPETEEERRREGNKRHRRRSGSLSLARRSSWTSASCCSPRFLRDSLLASTVVGPSGKGPLLSSRELGIAGKETPVSREDSLSSVFYGKHSDTLEASTAGLPPLRPPLSLLSPRRVSYTGDSPFDFFQLSHKEKRSTGPSKSRLSSSSSISALSSLAALPPLSSLSSPSCLSSSLCAFSATGLAAQAESMTRLISLGDTRTVSSVSAGLLVDAGRRDTAFLMREETGELSAFEEHEKSFLDV</sequence>
<dbReference type="OrthoDB" id="332811at2759"/>
<evidence type="ECO:0000313" key="3">
    <source>
        <dbReference type="Proteomes" id="UP000075225"/>
    </source>
</evidence>
<feature type="compositionally biased region" description="Basic and acidic residues" evidence="1">
    <location>
        <begin position="573"/>
        <end position="582"/>
    </location>
</feature>
<feature type="compositionally biased region" description="Low complexity" evidence="1">
    <location>
        <begin position="361"/>
        <end position="381"/>
    </location>
</feature>